<reference evidence="2" key="1">
    <citation type="submission" date="2018-11" db="EMBL/GenBank/DDBJ databases">
        <title>FDA dAtabase for Regulatory Grade micrObial Sequences (FDA-ARGOS): Supporting development and validation of Infectious Disease Dx tests.</title>
        <authorList>
            <person name="Bliska J."/>
            <person name="Cleland M.-M."/>
            <person name="Tallon L."/>
            <person name="Sadzewicz L."/>
            <person name="Zhao X."/>
            <person name="Vavikolanu K."/>
            <person name="Mehta A."/>
            <person name="Aluvathingal J."/>
            <person name="Nadendla S."/>
            <person name="Yan Y."/>
            <person name="Sichtig H."/>
        </authorList>
    </citation>
    <scope>NUCLEOTIDE SEQUENCE [LARGE SCALE GENOMIC DNA]</scope>
    <source>
        <strain evidence="2">FDAARGOS_581</strain>
    </source>
</reference>
<dbReference type="RefSeq" id="WP_038400968.1">
    <property type="nucleotide sequence ID" value="NZ_WMBH01000011.1"/>
</dbReference>
<keyword evidence="3" id="KW-1185">Reference proteome</keyword>
<name>A0ABN5R674_YERPU</name>
<keyword evidence="1" id="KW-1133">Transmembrane helix</keyword>
<sequence>MNWRLPEMVRYGVPKLPAWWGWLAVPAVAIALSAIVLFFTWPVQRGFTDLRFWFWLLLLPLLLSSAVMALVLSGVLQSRRQVQWRHLFIDQKYAHWQAWGRRSLRLVAFHCVTPSPDIASRALGLEGMPPQAPSKPEAIVPVQPLQLGESPLKDILSQTLTPLHNALRSLPAIEIWLYANTQEEQVRSAVTQYWSDQLKKRLPVEHIHWQSKAPDASLLQTWCDEESNVPRLVIALHGIDNTSRASACSTALLFQTTTGPVVKAPPFRPVYLFRPLLTQAHDLEADFPRFLATGQTDVQRLSHLWDAGLQSRERGALLALMDESGVMLPAQGRHDLTLLLGPQSPASFWLALCLAAQGADLGQRGQLVAAQTAESISLTQLSTRPAAPVNAPPDTVSRYPLAYLGGIFAVMLALILLPGERDTQMAMLPWLGGGFVMVAALLSFAVPLALHLWRKQLDVEWHLLEQKRHD</sequence>
<feature type="transmembrane region" description="Helical" evidence="1">
    <location>
        <begin position="430"/>
        <end position="453"/>
    </location>
</feature>
<evidence type="ECO:0000256" key="1">
    <source>
        <dbReference type="SAM" id="Phobius"/>
    </source>
</evidence>
<evidence type="ECO:0000313" key="3">
    <source>
        <dbReference type="Proteomes" id="UP000268669"/>
    </source>
</evidence>
<keyword evidence="1" id="KW-0472">Membrane</keyword>
<dbReference type="Proteomes" id="UP000268669">
    <property type="component" value="Chromosome"/>
</dbReference>
<feature type="transmembrane region" description="Helical" evidence="1">
    <location>
        <begin position="53"/>
        <end position="76"/>
    </location>
</feature>
<feature type="transmembrane region" description="Helical" evidence="1">
    <location>
        <begin position="20"/>
        <end position="41"/>
    </location>
</feature>
<evidence type="ECO:0000313" key="2">
    <source>
        <dbReference type="EMBL" id="AYW92017.1"/>
    </source>
</evidence>
<proteinExistence type="predicted"/>
<dbReference type="EMBL" id="CP033713">
    <property type="protein sequence ID" value="AYW92017.1"/>
    <property type="molecule type" value="Genomic_DNA"/>
</dbReference>
<protein>
    <submittedName>
        <fullName evidence="2">Uncharacterized protein</fullName>
    </submittedName>
</protein>
<feature type="transmembrane region" description="Helical" evidence="1">
    <location>
        <begin position="401"/>
        <end position="418"/>
    </location>
</feature>
<organism evidence="2 3">
    <name type="scientific">Yersinia pseudotuberculosis</name>
    <dbReference type="NCBI Taxonomy" id="633"/>
    <lineage>
        <taxon>Bacteria</taxon>
        <taxon>Pseudomonadati</taxon>
        <taxon>Pseudomonadota</taxon>
        <taxon>Gammaproteobacteria</taxon>
        <taxon>Enterobacterales</taxon>
        <taxon>Yersiniaceae</taxon>
        <taxon>Yersinia</taxon>
    </lineage>
</organism>
<keyword evidence="1" id="KW-0812">Transmembrane</keyword>
<accession>A0ABN5R674</accession>
<gene>
    <name evidence="2" type="ORF">EGX47_12385</name>
</gene>